<evidence type="ECO:0000256" key="2">
    <source>
        <dbReference type="SAM" id="Phobius"/>
    </source>
</evidence>
<dbReference type="Proteomes" id="UP001187734">
    <property type="component" value="Unassembled WGS sequence"/>
</dbReference>
<feature type="region of interest" description="Disordered" evidence="1">
    <location>
        <begin position="341"/>
        <end position="360"/>
    </location>
</feature>
<feature type="compositionally biased region" description="Basic and acidic residues" evidence="1">
    <location>
        <begin position="204"/>
        <end position="214"/>
    </location>
</feature>
<feature type="compositionally biased region" description="Polar residues" evidence="1">
    <location>
        <begin position="344"/>
        <end position="360"/>
    </location>
</feature>
<proteinExistence type="predicted"/>
<feature type="transmembrane region" description="Helical" evidence="2">
    <location>
        <begin position="90"/>
        <end position="112"/>
    </location>
</feature>
<keyword evidence="2" id="KW-0812">Transmembrane</keyword>
<reference evidence="3" key="1">
    <citation type="submission" date="2018-03" db="EMBL/GenBank/DDBJ databases">
        <authorList>
            <person name="Guldener U."/>
        </authorList>
    </citation>
    <scope>NUCLEOTIDE SEQUENCE</scope>
</reference>
<feature type="transmembrane region" description="Helical" evidence="2">
    <location>
        <begin position="41"/>
        <end position="60"/>
    </location>
</feature>
<protein>
    <submittedName>
        <fullName evidence="3">Uncharacterized protein</fullName>
    </submittedName>
</protein>
<gene>
    <name evidence="3" type="ORF">FTOL_06819</name>
</gene>
<feature type="compositionally biased region" description="Low complexity" evidence="1">
    <location>
        <begin position="245"/>
        <end position="263"/>
    </location>
</feature>
<feature type="transmembrane region" description="Helical" evidence="2">
    <location>
        <begin position="132"/>
        <end position="163"/>
    </location>
</feature>
<evidence type="ECO:0000313" key="3">
    <source>
        <dbReference type="EMBL" id="SPJ78430.1"/>
    </source>
</evidence>
<evidence type="ECO:0000256" key="1">
    <source>
        <dbReference type="SAM" id="MobiDB-lite"/>
    </source>
</evidence>
<keyword evidence="2" id="KW-1133">Transmembrane helix</keyword>
<keyword evidence="2" id="KW-0472">Membrane</keyword>
<dbReference type="AlphaFoldDB" id="A0AAE8SIT0"/>
<dbReference type="EMBL" id="ONZP01000229">
    <property type="protein sequence ID" value="SPJ78430.1"/>
    <property type="molecule type" value="Genomic_DNA"/>
</dbReference>
<organism evidence="3 4">
    <name type="scientific">Fusarium torulosum</name>
    <dbReference type="NCBI Taxonomy" id="33205"/>
    <lineage>
        <taxon>Eukaryota</taxon>
        <taxon>Fungi</taxon>
        <taxon>Dikarya</taxon>
        <taxon>Ascomycota</taxon>
        <taxon>Pezizomycotina</taxon>
        <taxon>Sordariomycetes</taxon>
        <taxon>Hypocreomycetidae</taxon>
        <taxon>Hypocreales</taxon>
        <taxon>Nectriaceae</taxon>
        <taxon>Fusarium</taxon>
    </lineage>
</organism>
<name>A0AAE8SIT0_9HYPO</name>
<comment type="caution">
    <text evidence="3">The sequence shown here is derived from an EMBL/GenBank/DDBJ whole genome shotgun (WGS) entry which is preliminary data.</text>
</comment>
<keyword evidence="4" id="KW-1185">Reference proteome</keyword>
<evidence type="ECO:0000313" key="4">
    <source>
        <dbReference type="Proteomes" id="UP001187734"/>
    </source>
</evidence>
<feature type="compositionally biased region" description="Low complexity" evidence="1">
    <location>
        <begin position="217"/>
        <end position="231"/>
    </location>
</feature>
<feature type="region of interest" description="Disordered" evidence="1">
    <location>
        <begin position="201"/>
        <end position="281"/>
    </location>
</feature>
<accession>A0AAE8SIT0</accession>
<feature type="transmembrane region" description="Helical" evidence="2">
    <location>
        <begin position="170"/>
        <end position="190"/>
    </location>
</feature>
<sequence>MLWRKKLDYDPKEFPNYHILFPEPQTGFQRLLKQWSIIPDFAVYTANLLFNIIVILLQYFSMLLRNPLGYSESFNWVVGQYQTSPTVMHITWGAFITVWFFHLCYLIGLVVWKQVLDAYDDPMWTLYQTWNLGLYLQSLVIRTVFFILAAIFNLFCFAVVFLLNLSTHSLSAVIVLLVAVALYQLHYYIFEYTPEGALAGSPGEEAHLTPDKPSRNSHVSTPSTGSSNSSSRGTPDRPGRTLKVPTPSTVSSTSSSGSSPETSRSQRRPSPKSNKPPGASYVKVSPKAIAKLHAEGIFVPEPTRVADYSYLKPIDPKRLTNFHRIDIRIRSQRIKDAEEKEKYLSQNPEIEQEDTTPSTVPTKTQWIYSSLDSIERQLRFITQDVANLNVQVNSFRKASHVLPIPPHSSSLPGSPRGQKRVATLAEKVRIKAAIKEYSPNIENTATNVLQQQPGIQERLVRVDRLLECAGDCVTRAMRTEVQDCKERLEVMFKGARQAQISSRNIEELCEDRIEKLEAEAAKLRRMDRTHIKGIRVSFADEICV</sequence>